<evidence type="ECO:0000313" key="8">
    <source>
        <dbReference type="EMBL" id="RXJ57608.1"/>
    </source>
</evidence>
<dbReference type="Pfam" id="PF14824">
    <property type="entry name" value="Sirohm_synth_M"/>
    <property type="match status" value="1"/>
</dbReference>
<evidence type="ECO:0000256" key="3">
    <source>
        <dbReference type="ARBA" id="ARBA00023002"/>
    </source>
</evidence>
<evidence type="ECO:0000256" key="4">
    <source>
        <dbReference type="ARBA" id="ARBA00023027"/>
    </source>
</evidence>
<dbReference type="InterPro" id="IPR036291">
    <property type="entry name" value="NAD(P)-bd_dom_sf"/>
</dbReference>
<dbReference type="AlphaFoldDB" id="A0A4Q0XPX1"/>
<comment type="pathway">
    <text evidence="1">Porphyrin-containing compound metabolism; siroheme biosynthesis; sirohydrochlorin from precorrin-2: step 1/1.</text>
</comment>
<dbReference type="OrthoDB" id="9815856at2"/>
<dbReference type="EMBL" id="PDKN01000004">
    <property type="protein sequence ID" value="RXJ57608.1"/>
    <property type="molecule type" value="Genomic_DNA"/>
</dbReference>
<reference evidence="8 9" key="1">
    <citation type="submission" date="2017-10" db="EMBL/GenBank/DDBJ databases">
        <title>Genomics of the genus Arcobacter.</title>
        <authorList>
            <person name="Perez-Cataluna A."/>
            <person name="Figueras M.J."/>
        </authorList>
    </citation>
    <scope>NUCLEOTIDE SEQUENCE [LARGE SCALE GENOMIC DNA]</scope>
    <source>
        <strain evidence="8 9">CECT 8987</strain>
    </source>
</reference>
<comment type="caution">
    <text evidence="8">The sequence shown here is derived from an EMBL/GenBank/DDBJ whole genome shotgun (WGS) entry which is preliminary data.</text>
</comment>
<keyword evidence="3" id="KW-0560">Oxidoreductase</keyword>
<evidence type="ECO:0000256" key="1">
    <source>
        <dbReference type="ARBA" id="ARBA00005010"/>
    </source>
</evidence>
<evidence type="ECO:0000256" key="6">
    <source>
        <dbReference type="ARBA" id="ARBA00047561"/>
    </source>
</evidence>
<dbReference type="Pfam" id="PF13241">
    <property type="entry name" value="NAD_binding_7"/>
    <property type="match status" value="1"/>
</dbReference>
<dbReference type="GO" id="GO:0004325">
    <property type="term" value="F:ferrochelatase activity"/>
    <property type="evidence" value="ECO:0007669"/>
    <property type="project" value="InterPro"/>
</dbReference>
<gene>
    <name evidence="8" type="ORF">CRV04_07290</name>
</gene>
<dbReference type="Gene3D" id="3.40.50.720">
    <property type="entry name" value="NAD(P)-binding Rossmann-like Domain"/>
    <property type="match status" value="1"/>
</dbReference>
<dbReference type="InterPro" id="IPR028281">
    <property type="entry name" value="Sirohaem_synthase_central"/>
</dbReference>
<dbReference type="InterPro" id="IPR006367">
    <property type="entry name" value="Sirohaem_synthase_N"/>
</dbReference>
<evidence type="ECO:0000259" key="7">
    <source>
        <dbReference type="Pfam" id="PF14824"/>
    </source>
</evidence>
<dbReference type="GO" id="GO:0019354">
    <property type="term" value="P:siroheme biosynthetic process"/>
    <property type="evidence" value="ECO:0007669"/>
    <property type="project" value="UniProtKB-UniPathway"/>
</dbReference>
<protein>
    <recommendedName>
        <fullName evidence="2">precorrin-2 dehydrogenase</fullName>
        <ecNumber evidence="2">1.3.1.76</ecNumber>
    </recommendedName>
</protein>
<proteinExistence type="predicted"/>
<keyword evidence="4" id="KW-0520">NAD</keyword>
<keyword evidence="9" id="KW-1185">Reference proteome</keyword>
<comment type="catalytic activity">
    <reaction evidence="6">
        <text>precorrin-2 + NAD(+) = sirohydrochlorin + NADH + 2 H(+)</text>
        <dbReference type="Rhea" id="RHEA:15613"/>
        <dbReference type="ChEBI" id="CHEBI:15378"/>
        <dbReference type="ChEBI" id="CHEBI:57540"/>
        <dbReference type="ChEBI" id="CHEBI:57945"/>
        <dbReference type="ChEBI" id="CHEBI:58351"/>
        <dbReference type="ChEBI" id="CHEBI:58827"/>
        <dbReference type="EC" id="1.3.1.76"/>
    </reaction>
</comment>
<evidence type="ECO:0000256" key="2">
    <source>
        <dbReference type="ARBA" id="ARBA00012400"/>
    </source>
</evidence>
<dbReference type="RefSeq" id="WP_128996180.1">
    <property type="nucleotide sequence ID" value="NZ_PDKN01000004.1"/>
</dbReference>
<dbReference type="GO" id="GO:0043115">
    <property type="term" value="F:precorrin-2 dehydrogenase activity"/>
    <property type="evidence" value="ECO:0007669"/>
    <property type="project" value="UniProtKB-EC"/>
</dbReference>
<feature type="domain" description="Siroheme synthase central" evidence="7">
    <location>
        <begin position="119"/>
        <end position="140"/>
    </location>
</feature>
<dbReference type="PANTHER" id="PTHR35330">
    <property type="entry name" value="SIROHEME BIOSYNTHESIS PROTEIN MET8"/>
    <property type="match status" value="1"/>
</dbReference>
<evidence type="ECO:0000313" key="9">
    <source>
        <dbReference type="Proteomes" id="UP000290657"/>
    </source>
</evidence>
<dbReference type="SUPFAM" id="SSF51735">
    <property type="entry name" value="NAD(P)-binding Rossmann-fold domains"/>
    <property type="match status" value="1"/>
</dbReference>
<organism evidence="8 9">
    <name type="scientific">Candidatus Marinarcus aquaticus</name>
    <dbReference type="NCBI Taxonomy" id="2044504"/>
    <lineage>
        <taxon>Bacteria</taxon>
        <taxon>Pseudomonadati</taxon>
        <taxon>Campylobacterota</taxon>
        <taxon>Epsilonproteobacteria</taxon>
        <taxon>Campylobacterales</taxon>
        <taxon>Arcobacteraceae</taxon>
        <taxon>Candidatus Marinarcus</taxon>
    </lineage>
</organism>
<sequence>MAYFPAFIRFDDKKILLIGGGNIALEKLEKLLDFTSEIKVIATRFNEETQSIIQTHQLSYEEKKYEERDIEGFDIVIAAVDDFDLQEEIFKQTRGKNILCNCVDLQKYCDFIFPSYIKRDDLTIAVSTSGASPAMAKQLRIFLSQLIPDSIGTFLEQMKHYRKTMPKGKERMQFLDKKAQEYIQTWGKKHEEKTD</sequence>
<accession>A0A4Q0XPX1</accession>
<dbReference type="SUPFAM" id="SSF75615">
    <property type="entry name" value="Siroheme synthase middle domains-like"/>
    <property type="match status" value="1"/>
</dbReference>
<dbReference type="NCBIfam" id="TIGR01470">
    <property type="entry name" value="cysG_Nterm"/>
    <property type="match status" value="1"/>
</dbReference>
<dbReference type="UniPathway" id="UPA00262">
    <property type="reaction ID" value="UER00222"/>
</dbReference>
<dbReference type="PANTHER" id="PTHR35330:SF1">
    <property type="entry name" value="SIROHEME BIOSYNTHESIS PROTEIN MET8"/>
    <property type="match status" value="1"/>
</dbReference>
<evidence type="ECO:0000256" key="5">
    <source>
        <dbReference type="ARBA" id="ARBA00023244"/>
    </source>
</evidence>
<dbReference type="Gene3D" id="3.30.160.110">
    <property type="entry name" value="Siroheme synthase, domain 2"/>
    <property type="match status" value="1"/>
</dbReference>
<keyword evidence="5" id="KW-0627">Porphyrin biosynthesis</keyword>
<name>A0A4Q0XPX1_9BACT</name>
<dbReference type="Proteomes" id="UP000290657">
    <property type="component" value="Unassembled WGS sequence"/>
</dbReference>
<dbReference type="EC" id="1.3.1.76" evidence="2"/>
<dbReference type="InterPro" id="IPR028161">
    <property type="entry name" value="Met8-like"/>
</dbReference>